<proteinExistence type="inferred from homology"/>
<keyword evidence="2 8" id="KW-0645">Protease</keyword>
<feature type="region of interest" description="Disordered" evidence="9">
    <location>
        <begin position="128"/>
        <end position="151"/>
    </location>
</feature>
<evidence type="ECO:0000313" key="11">
    <source>
        <dbReference type="Proteomes" id="UP000002296"/>
    </source>
</evidence>
<evidence type="ECO:0000256" key="9">
    <source>
        <dbReference type="SAM" id="MobiDB-lite"/>
    </source>
</evidence>
<evidence type="ECO:0000256" key="4">
    <source>
        <dbReference type="ARBA" id="ARBA00022801"/>
    </source>
</evidence>
<sequence length="197" mass="21713">MPIRINVSTRDLDDTGKHWISERYYAMNSLNGNCECEGDVVSSAHGIILENEVVPAAVNPHADRLLVQPLEGPLIVLHLPRAAFAVGLRCVLGIVSSVLPMLTWCCAWQSAVGGGALDDCRDGCEEPRDRDDIDGMELQDGDGDGRTLDSHWSQRHAKDEWMAPIGSAVYRTELTLVAPADLGCMRAEWEMAEPMRW</sequence>
<dbReference type="SMR" id="Q4DUP0"/>
<evidence type="ECO:0000256" key="5">
    <source>
        <dbReference type="ARBA" id="ARBA00022833"/>
    </source>
</evidence>
<evidence type="ECO:0000313" key="10">
    <source>
        <dbReference type="EMBL" id="EAN96243.1"/>
    </source>
</evidence>
<feature type="binding site" evidence="7">
    <location>
        <position position="151"/>
    </location>
    <ligand>
        <name>Zn(2+)</name>
        <dbReference type="ChEBI" id="CHEBI:29105"/>
        <note>catalytic</note>
    </ligand>
</feature>
<dbReference type="GeneID" id="3550258"/>
<dbReference type="PaxDb" id="353153-Q4DUP0"/>
<evidence type="ECO:0000256" key="3">
    <source>
        <dbReference type="ARBA" id="ARBA00022723"/>
    </source>
</evidence>
<dbReference type="InParanoid" id="Q4DUP0"/>
<dbReference type="GO" id="GO:0016020">
    <property type="term" value="C:membrane"/>
    <property type="evidence" value="ECO:0007669"/>
    <property type="project" value="InterPro"/>
</dbReference>
<keyword evidence="6 7" id="KW-0482">Metalloprotease</keyword>
<comment type="caution">
    <text evidence="10">The sequence shown here is derived from an EMBL/GenBank/DDBJ whole genome shotgun (WGS) entry which is preliminary data.</text>
</comment>
<dbReference type="RefSeq" id="XP_818094.1">
    <property type="nucleotide sequence ID" value="XM_813001.1"/>
</dbReference>
<dbReference type="GO" id="GO:0046872">
    <property type="term" value="F:metal ion binding"/>
    <property type="evidence" value="ECO:0007669"/>
    <property type="project" value="UniProtKB-KW"/>
</dbReference>
<dbReference type="EC" id="3.4.24.-" evidence="8"/>
<comment type="cofactor">
    <cofactor evidence="7 8">
        <name>Zn(2+)</name>
        <dbReference type="ChEBI" id="CHEBI:29105"/>
    </cofactor>
    <text evidence="7 8">Binds 1 zinc ion per subunit.</text>
</comment>
<dbReference type="GO" id="GO:0007155">
    <property type="term" value="P:cell adhesion"/>
    <property type="evidence" value="ECO:0007669"/>
    <property type="project" value="InterPro"/>
</dbReference>
<evidence type="ECO:0000256" key="2">
    <source>
        <dbReference type="ARBA" id="ARBA00022670"/>
    </source>
</evidence>
<dbReference type="GO" id="GO:0006508">
    <property type="term" value="P:proteolysis"/>
    <property type="evidence" value="ECO:0007669"/>
    <property type="project" value="UniProtKB-KW"/>
</dbReference>
<dbReference type="Gene3D" id="3.10.170.20">
    <property type="match status" value="1"/>
</dbReference>
<dbReference type="KEGG" id="tcr:510713.120"/>
<organism evidence="10 11">
    <name type="scientific">Trypanosoma cruzi (strain CL Brener)</name>
    <dbReference type="NCBI Taxonomy" id="353153"/>
    <lineage>
        <taxon>Eukaryota</taxon>
        <taxon>Discoba</taxon>
        <taxon>Euglenozoa</taxon>
        <taxon>Kinetoplastea</taxon>
        <taxon>Metakinetoplastina</taxon>
        <taxon>Trypanosomatida</taxon>
        <taxon>Trypanosomatidae</taxon>
        <taxon>Trypanosoma</taxon>
        <taxon>Schizotrypanum</taxon>
    </lineage>
</organism>
<reference evidence="10 11" key="1">
    <citation type="journal article" date="2005" name="Science">
        <title>The genome sequence of Trypanosoma cruzi, etiologic agent of Chagas disease.</title>
        <authorList>
            <person name="El-Sayed N.M."/>
            <person name="Myler P.J."/>
            <person name="Bartholomeu D.C."/>
            <person name="Nilsson D."/>
            <person name="Aggarwal G."/>
            <person name="Tran A.N."/>
            <person name="Ghedin E."/>
            <person name="Worthey E.A."/>
            <person name="Delcher A.L."/>
            <person name="Blandin G."/>
            <person name="Westenberger S.J."/>
            <person name="Caler E."/>
            <person name="Cerqueira G.C."/>
            <person name="Branche C."/>
            <person name="Haas B."/>
            <person name="Anupama A."/>
            <person name="Arner E."/>
            <person name="Aslund L."/>
            <person name="Attipoe P."/>
            <person name="Bontempi E."/>
            <person name="Bringaud F."/>
            <person name="Burton P."/>
            <person name="Cadag E."/>
            <person name="Campbell D.A."/>
            <person name="Carrington M."/>
            <person name="Crabtree J."/>
            <person name="Darban H."/>
            <person name="da Silveira J.F."/>
            <person name="de Jong P."/>
            <person name="Edwards K."/>
            <person name="Englund P.T."/>
            <person name="Fazelina G."/>
            <person name="Feldblyum T."/>
            <person name="Ferella M."/>
            <person name="Frasch A.C."/>
            <person name="Gull K."/>
            <person name="Horn D."/>
            <person name="Hou L."/>
            <person name="Huang Y."/>
            <person name="Kindlund E."/>
            <person name="Klingbeil M."/>
            <person name="Kluge S."/>
            <person name="Koo H."/>
            <person name="Lacerda D."/>
            <person name="Levin M.J."/>
            <person name="Lorenzi H."/>
            <person name="Louie T."/>
            <person name="Machado C.R."/>
            <person name="McCulloch R."/>
            <person name="McKenna A."/>
            <person name="Mizuno Y."/>
            <person name="Mottram J.C."/>
            <person name="Nelson S."/>
            <person name="Ochaya S."/>
            <person name="Osoegawa K."/>
            <person name="Pai G."/>
            <person name="Parsons M."/>
            <person name="Pentony M."/>
            <person name="Pettersson U."/>
            <person name="Pop M."/>
            <person name="Ramirez J.L."/>
            <person name="Rinta J."/>
            <person name="Robertson L."/>
            <person name="Salzberg S.L."/>
            <person name="Sanchez D.O."/>
            <person name="Seyler A."/>
            <person name="Sharma R."/>
            <person name="Shetty J."/>
            <person name="Simpson A.J."/>
            <person name="Sisk E."/>
            <person name="Tammi M.T."/>
            <person name="Tarleton R."/>
            <person name="Teixeira S."/>
            <person name="Van Aken S."/>
            <person name="Vogt C."/>
            <person name="Ward P.N."/>
            <person name="Wickstead B."/>
            <person name="Wortman J."/>
            <person name="White O."/>
            <person name="Fraser C.M."/>
            <person name="Stuart K.D."/>
            <person name="Andersson B."/>
        </authorList>
    </citation>
    <scope>NUCLEOTIDE SEQUENCE [LARGE SCALE GENOMIC DNA]</scope>
    <source>
        <strain evidence="10 11">CL Brener</strain>
    </source>
</reference>
<dbReference type="Gene3D" id="3.90.132.10">
    <property type="entry name" value="Leishmanolysin , domain 2"/>
    <property type="match status" value="1"/>
</dbReference>
<evidence type="ECO:0000256" key="6">
    <source>
        <dbReference type="ARBA" id="ARBA00023049"/>
    </source>
</evidence>
<dbReference type="Proteomes" id="UP000002296">
    <property type="component" value="Unassembled WGS sequence"/>
</dbReference>
<keyword evidence="3 7" id="KW-0479">Metal-binding</keyword>
<protein>
    <recommendedName>
        <fullName evidence="8">Leishmanolysin-like peptidase</fullName>
        <ecNumber evidence="8">3.4.24.-</ecNumber>
    </recommendedName>
</protein>
<evidence type="ECO:0000256" key="8">
    <source>
        <dbReference type="RuleBase" id="RU366077"/>
    </source>
</evidence>
<gene>
    <name evidence="10" type="ORF">Tc00.1047053510713.120</name>
</gene>
<dbReference type="EMBL" id="AAHK01000163">
    <property type="protein sequence ID" value="EAN96243.1"/>
    <property type="molecule type" value="Genomic_DNA"/>
</dbReference>
<keyword evidence="4 8" id="KW-0378">Hydrolase</keyword>
<evidence type="ECO:0000256" key="1">
    <source>
        <dbReference type="ARBA" id="ARBA00005860"/>
    </source>
</evidence>
<name>Q4DUP0_TRYCC</name>
<dbReference type="AlphaFoldDB" id="Q4DUP0"/>
<keyword evidence="5 7" id="KW-0862">Zinc</keyword>
<keyword evidence="11" id="KW-1185">Reference proteome</keyword>
<dbReference type="Pfam" id="PF01457">
    <property type="entry name" value="Peptidase_M8"/>
    <property type="match status" value="1"/>
</dbReference>
<comment type="similarity">
    <text evidence="1 8">Belongs to the peptidase M8 family.</text>
</comment>
<dbReference type="InterPro" id="IPR001577">
    <property type="entry name" value="Peptidase_M8"/>
</dbReference>
<accession>Q4DUP0</accession>
<dbReference type="GO" id="GO:0004222">
    <property type="term" value="F:metalloendopeptidase activity"/>
    <property type="evidence" value="ECO:0007669"/>
    <property type="project" value="UniProtKB-UniRule"/>
</dbReference>
<evidence type="ECO:0000256" key="7">
    <source>
        <dbReference type="PIRSR" id="PIRSR601577-2"/>
    </source>
</evidence>
<dbReference type="SUPFAM" id="SSF55486">
    <property type="entry name" value="Metalloproteases ('zincins'), catalytic domain"/>
    <property type="match status" value="1"/>
</dbReference>